<gene>
    <name evidence="1" type="ORF">POCTA_138.1.T0520012</name>
</gene>
<accession>A0A8S1UUZ2</accession>
<proteinExistence type="predicted"/>
<dbReference type="EMBL" id="CAJJDP010000052">
    <property type="protein sequence ID" value="CAD8168481.1"/>
    <property type="molecule type" value="Genomic_DNA"/>
</dbReference>
<dbReference type="Proteomes" id="UP000683925">
    <property type="component" value="Unassembled WGS sequence"/>
</dbReference>
<organism evidence="1 2">
    <name type="scientific">Paramecium octaurelia</name>
    <dbReference type="NCBI Taxonomy" id="43137"/>
    <lineage>
        <taxon>Eukaryota</taxon>
        <taxon>Sar</taxon>
        <taxon>Alveolata</taxon>
        <taxon>Ciliophora</taxon>
        <taxon>Intramacronucleata</taxon>
        <taxon>Oligohymenophorea</taxon>
        <taxon>Peniculida</taxon>
        <taxon>Parameciidae</taxon>
        <taxon>Paramecium</taxon>
    </lineage>
</organism>
<name>A0A8S1UUZ2_PAROT</name>
<keyword evidence="2" id="KW-1185">Reference proteome</keyword>
<protein>
    <submittedName>
        <fullName evidence="1">Uncharacterized protein</fullName>
    </submittedName>
</protein>
<comment type="caution">
    <text evidence="1">The sequence shown here is derived from an EMBL/GenBank/DDBJ whole genome shotgun (WGS) entry which is preliminary data.</text>
</comment>
<reference evidence="1" key="1">
    <citation type="submission" date="2021-01" db="EMBL/GenBank/DDBJ databases">
        <authorList>
            <consortium name="Genoscope - CEA"/>
            <person name="William W."/>
        </authorList>
    </citation>
    <scope>NUCLEOTIDE SEQUENCE</scope>
</reference>
<dbReference type="AlphaFoldDB" id="A0A8S1UUZ2"/>
<sequence>MSQEAQLNSNKKINLMLNQKQFQQQFLNFRWKGHKKNKTILTKEQFHLPKVIQDWRLNNCGIKHFYIFHVNWLKYYNYISEGWNNLLWRNQCMAIDPQAEKGSFQMRGSGNKGRRVKIELDTTQIELMINYTKTLDIRKLYWKAYNGKFKNYKIHGKGIFELINESCVCEEFTGRLLHGQQIYECMISKQQKAFGIKDNPLNCAQININSLYNFSTSNYVSVLKNEYFN</sequence>
<evidence type="ECO:0000313" key="1">
    <source>
        <dbReference type="EMBL" id="CAD8168481.1"/>
    </source>
</evidence>
<evidence type="ECO:0000313" key="2">
    <source>
        <dbReference type="Proteomes" id="UP000683925"/>
    </source>
</evidence>